<dbReference type="Gene3D" id="1.10.10.1590">
    <property type="entry name" value="NADH-quinone oxidoreductase subunit E"/>
    <property type="match status" value="1"/>
</dbReference>
<dbReference type="SUPFAM" id="SSF52833">
    <property type="entry name" value="Thioredoxin-like"/>
    <property type="match status" value="1"/>
</dbReference>
<comment type="cofactor">
    <cofactor evidence="7">
        <name>[2Fe-2S] cluster</name>
        <dbReference type="ChEBI" id="CHEBI:190135"/>
    </cofactor>
    <text evidence="7">Binds 1 [2Fe-2S] cluster.</text>
</comment>
<keyword evidence="2 7" id="KW-0001">2Fe-2S</keyword>
<protein>
    <submittedName>
        <fullName evidence="8">NADH dehydrogenase</fullName>
    </submittedName>
</protein>
<dbReference type="InterPro" id="IPR002023">
    <property type="entry name" value="NuoE-like"/>
</dbReference>
<keyword evidence="4 7" id="KW-0408">Iron</keyword>
<keyword evidence="3 7" id="KW-0479">Metal-binding</keyword>
<dbReference type="Pfam" id="PF01257">
    <property type="entry name" value="2Fe-2S_thioredx"/>
    <property type="match status" value="1"/>
</dbReference>
<evidence type="ECO:0000256" key="3">
    <source>
        <dbReference type="ARBA" id="ARBA00022723"/>
    </source>
</evidence>
<organism evidence="8 9">
    <name type="scientific">candidate division WOR-1 bacterium RIFOXYC12_FULL_54_18</name>
    <dbReference type="NCBI Taxonomy" id="1802584"/>
    <lineage>
        <taxon>Bacteria</taxon>
        <taxon>Bacillati</taxon>
        <taxon>Saganbacteria</taxon>
    </lineage>
</organism>
<evidence type="ECO:0000313" key="9">
    <source>
        <dbReference type="Proteomes" id="UP000178602"/>
    </source>
</evidence>
<dbReference type="InterPro" id="IPR036249">
    <property type="entry name" value="Thioredoxin-like_sf"/>
</dbReference>
<feature type="binding site" evidence="7">
    <location>
        <position position="119"/>
    </location>
    <ligand>
        <name>[2Fe-2S] cluster</name>
        <dbReference type="ChEBI" id="CHEBI:190135"/>
    </ligand>
</feature>
<dbReference type="GO" id="GO:0046872">
    <property type="term" value="F:metal ion binding"/>
    <property type="evidence" value="ECO:0007669"/>
    <property type="project" value="UniProtKB-KW"/>
</dbReference>
<reference evidence="8 9" key="1">
    <citation type="journal article" date="2016" name="Nat. Commun.">
        <title>Thousands of microbial genomes shed light on interconnected biogeochemical processes in an aquifer system.</title>
        <authorList>
            <person name="Anantharaman K."/>
            <person name="Brown C.T."/>
            <person name="Hug L.A."/>
            <person name="Sharon I."/>
            <person name="Castelle C.J."/>
            <person name="Probst A.J."/>
            <person name="Thomas B.C."/>
            <person name="Singh A."/>
            <person name="Wilkins M.J."/>
            <person name="Karaoz U."/>
            <person name="Brodie E.L."/>
            <person name="Williams K.H."/>
            <person name="Hubbard S.S."/>
            <person name="Banfield J.F."/>
        </authorList>
    </citation>
    <scope>NUCLEOTIDE SEQUENCE [LARGE SCALE GENOMIC DNA]</scope>
</reference>
<evidence type="ECO:0000256" key="6">
    <source>
        <dbReference type="ARBA" id="ARBA00034078"/>
    </source>
</evidence>
<dbReference type="InterPro" id="IPR028431">
    <property type="entry name" value="NADP_DH_HndA-like"/>
</dbReference>
<feature type="binding site" evidence="7">
    <location>
        <position position="123"/>
    </location>
    <ligand>
        <name>[2Fe-2S] cluster</name>
        <dbReference type="ChEBI" id="CHEBI:190135"/>
    </ligand>
</feature>
<comment type="cofactor">
    <cofactor evidence="6">
        <name>[2Fe-2S] cluster</name>
        <dbReference type="ChEBI" id="CHEBI:190135"/>
    </cofactor>
</comment>
<dbReference type="EMBL" id="MEUG01000001">
    <property type="protein sequence ID" value="OGC27682.1"/>
    <property type="molecule type" value="Genomic_DNA"/>
</dbReference>
<dbReference type="InterPro" id="IPR041921">
    <property type="entry name" value="NuoE_N"/>
</dbReference>
<evidence type="ECO:0000256" key="1">
    <source>
        <dbReference type="ARBA" id="ARBA00010643"/>
    </source>
</evidence>
<comment type="caution">
    <text evidence="8">The sequence shown here is derived from an EMBL/GenBank/DDBJ whole genome shotgun (WGS) entry which is preliminary data.</text>
</comment>
<evidence type="ECO:0000256" key="4">
    <source>
        <dbReference type="ARBA" id="ARBA00023004"/>
    </source>
</evidence>
<dbReference type="CDD" id="cd03064">
    <property type="entry name" value="TRX_Fd_NuoE"/>
    <property type="match status" value="1"/>
</dbReference>
<dbReference type="InterPro" id="IPR042128">
    <property type="entry name" value="NuoE_dom"/>
</dbReference>
<evidence type="ECO:0000256" key="7">
    <source>
        <dbReference type="PIRSR" id="PIRSR000216-1"/>
    </source>
</evidence>
<dbReference type="PANTHER" id="PTHR43342">
    <property type="entry name" value="NADH-QUINONE OXIDOREDUCTASE, E SUBUNIT"/>
    <property type="match status" value="1"/>
</dbReference>
<evidence type="ECO:0000256" key="2">
    <source>
        <dbReference type="ARBA" id="ARBA00022714"/>
    </source>
</evidence>
<evidence type="ECO:0000256" key="5">
    <source>
        <dbReference type="ARBA" id="ARBA00023014"/>
    </source>
</evidence>
<sequence>MKKEIGNVEIIIEKWKGIKGSLIMALHELQHLYGYVPQKGAQQISTAFKIPLSQIFEVITFYNLFKLKEPGKHTIAVCLGTACYLKGAPDILNELKVLLKVEEGGTTKDGQFNLDVVRCLGCCGLAPVMTIDGEIYGKVKKNEIKDILAKYKKKEQK</sequence>
<feature type="binding site" evidence="7">
    <location>
        <position position="83"/>
    </location>
    <ligand>
        <name>[2Fe-2S] cluster</name>
        <dbReference type="ChEBI" id="CHEBI:190135"/>
    </ligand>
</feature>
<dbReference type="GO" id="GO:0016491">
    <property type="term" value="F:oxidoreductase activity"/>
    <property type="evidence" value="ECO:0007669"/>
    <property type="project" value="InterPro"/>
</dbReference>
<dbReference type="Proteomes" id="UP000178602">
    <property type="component" value="Unassembled WGS sequence"/>
</dbReference>
<dbReference type="PANTHER" id="PTHR43342:SF2">
    <property type="entry name" value="POTENTIAL NAD-REDUCING HYDROGENASE SUBUNIT"/>
    <property type="match status" value="1"/>
</dbReference>
<dbReference type="Gene3D" id="3.40.30.10">
    <property type="entry name" value="Glutaredoxin"/>
    <property type="match status" value="1"/>
</dbReference>
<comment type="similarity">
    <text evidence="1">Belongs to the complex I 24 kDa subunit family.</text>
</comment>
<feature type="binding site" evidence="7">
    <location>
        <position position="78"/>
    </location>
    <ligand>
        <name>[2Fe-2S] cluster</name>
        <dbReference type="ChEBI" id="CHEBI:190135"/>
    </ligand>
</feature>
<keyword evidence="5 7" id="KW-0411">Iron-sulfur</keyword>
<dbReference type="PIRSF" id="PIRSF000216">
    <property type="entry name" value="NADH_DH_24kDa"/>
    <property type="match status" value="1"/>
</dbReference>
<accession>A0A1F4T4J8</accession>
<dbReference type="AlphaFoldDB" id="A0A1F4T4J8"/>
<name>A0A1F4T4J8_UNCSA</name>
<dbReference type="GO" id="GO:0051537">
    <property type="term" value="F:2 iron, 2 sulfur cluster binding"/>
    <property type="evidence" value="ECO:0007669"/>
    <property type="project" value="UniProtKB-KW"/>
</dbReference>
<evidence type="ECO:0000313" key="8">
    <source>
        <dbReference type="EMBL" id="OGC27682.1"/>
    </source>
</evidence>
<proteinExistence type="inferred from homology"/>
<gene>
    <name evidence="8" type="ORF">A3K49_01530</name>
</gene>